<organism evidence="3 4">
    <name type="scientific">Dibothriocephalus latus</name>
    <name type="common">Fish tapeworm</name>
    <name type="synonym">Diphyllobothrium latum</name>
    <dbReference type="NCBI Taxonomy" id="60516"/>
    <lineage>
        <taxon>Eukaryota</taxon>
        <taxon>Metazoa</taxon>
        <taxon>Spiralia</taxon>
        <taxon>Lophotrochozoa</taxon>
        <taxon>Platyhelminthes</taxon>
        <taxon>Cestoda</taxon>
        <taxon>Eucestoda</taxon>
        <taxon>Diphyllobothriidea</taxon>
        <taxon>Diphyllobothriidae</taxon>
        <taxon>Dibothriocephalus</taxon>
    </lineage>
</organism>
<dbReference type="EMBL" id="UYRU01044746">
    <property type="protein sequence ID" value="VDK87622.1"/>
    <property type="molecule type" value="Genomic_DNA"/>
</dbReference>
<sequence length="131" mass="14225">MASSDSDDWSHFCAVFSCVIFVLLGVAGVVAGSVLIAQNPLPYGTSWWYGENSTWNSWWNEPYSEQWYYGWGVTILVCGLILLVCSIGLGACAMYTEPKPEPEGPAHPNEPGSYVPYPSTSKAGPPPPYKG</sequence>
<reference evidence="3 4" key="1">
    <citation type="submission" date="2018-11" db="EMBL/GenBank/DDBJ databases">
        <authorList>
            <consortium name="Pathogen Informatics"/>
        </authorList>
    </citation>
    <scope>NUCLEOTIDE SEQUENCE [LARGE SCALE GENOMIC DNA]</scope>
</reference>
<protein>
    <submittedName>
        <fullName evidence="3">Uncharacterized protein</fullName>
    </submittedName>
</protein>
<proteinExistence type="predicted"/>
<evidence type="ECO:0000313" key="4">
    <source>
        <dbReference type="Proteomes" id="UP000281553"/>
    </source>
</evidence>
<feature type="transmembrane region" description="Helical" evidence="2">
    <location>
        <begin position="12"/>
        <end position="37"/>
    </location>
</feature>
<feature type="transmembrane region" description="Helical" evidence="2">
    <location>
        <begin position="68"/>
        <end position="95"/>
    </location>
</feature>
<keyword evidence="2" id="KW-0812">Transmembrane</keyword>
<accession>A0A3P6THR8</accession>
<dbReference type="AlphaFoldDB" id="A0A3P6THR8"/>
<name>A0A3P6THR8_DIBLA</name>
<keyword evidence="2" id="KW-1133">Transmembrane helix</keyword>
<evidence type="ECO:0000313" key="3">
    <source>
        <dbReference type="EMBL" id="VDK87622.1"/>
    </source>
</evidence>
<evidence type="ECO:0000256" key="1">
    <source>
        <dbReference type="SAM" id="MobiDB-lite"/>
    </source>
</evidence>
<keyword evidence="2" id="KW-0472">Membrane</keyword>
<keyword evidence="4" id="KW-1185">Reference proteome</keyword>
<dbReference type="Proteomes" id="UP000281553">
    <property type="component" value="Unassembled WGS sequence"/>
</dbReference>
<evidence type="ECO:0000256" key="2">
    <source>
        <dbReference type="SAM" id="Phobius"/>
    </source>
</evidence>
<feature type="region of interest" description="Disordered" evidence="1">
    <location>
        <begin position="99"/>
        <end position="131"/>
    </location>
</feature>
<gene>
    <name evidence="3" type="ORF">DILT_LOCUS4051</name>
</gene>